<keyword evidence="7 10" id="KW-0811">Translocation</keyword>
<gene>
    <name evidence="10" type="primary">secY</name>
</gene>
<dbReference type="PIRSF" id="PIRSF004557">
    <property type="entry name" value="SecY"/>
    <property type="match status" value="1"/>
</dbReference>
<dbReference type="Pfam" id="PF00344">
    <property type="entry name" value="SecY"/>
    <property type="match status" value="1"/>
</dbReference>
<evidence type="ECO:0000256" key="6">
    <source>
        <dbReference type="ARBA" id="ARBA00022989"/>
    </source>
</evidence>
<name>E0XPY0_9BACT</name>
<evidence type="ECO:0000256" key="3">
    <source>
        <dbReference type="ARBA" id="ARBA00022448"/>
    </source>
</evidence>
<evidence type="ECO:0000256" key="9">
    <source>
        <dbReference type="ARBA" id="ARBA00039733"/>
    </source>
</evidence>
<dbReference type="Gene3D" id="1.10.3370.10">
    <property type="entry name" value="SecY subunit domain"/>
    <property type="match status" value="1"/>
</dbReference>
<evidence type="ECO:0000256" key="10">
    <source>
        <dbReference type="HAMAP-Rule" id="MF_01465"/>
    </source>
</evidence>
<feature type="transmembrane region" description="Helical" evidence="10">
    <location>
        <begin position="329"/>
        <end position="349"/>
    </location>
</feature>
<evidence type="ECO:0000256" key="12">
    <source>
        <dbReference type="RuleBase" id="RU003484"/>
    </source>
</evidence>
<evidence type="ECO:0000256" key="11">
    <source>
        <dbReference type="RuleBase" id="RU000537"/>
    </source>
</evidence>
<dbReference type="InterPro" id="IPR002208">
    <property type="entry name" value="SecY/SEC61-alpha"/>
</dbReference>
<dbReference type="InterPro" id="IPR026593">
    <property type="entry name" value="SecY"/>
</dbReference>
<evidence type="ECO:0000256" key="5">
    <source>
        <dbReference type="ARBA" id="ARBA00022927"/>
    </source>
</evidence>
<feature type="transmembrane region" description="Helical" evidence="10">
    <location>
        <begin position="227"/>
        <end position="247"/>
    </location>
</feature>
<comment type="subcellular location">
    <subcellularLocation>
        <location evidence="10">Cell membrane</location>
        <topology evidence="10">Multi-pass membrane protein</topology>
    </subcellularLocation>
    <subcellularLocation>
        <location evidence="1 12">Membrane</location>
        <topology evidence="1 12">Multi-pass membrane protein</topology>
    </subcellularLocation>
</comment>
<dbReference type="FunFam" id="1.10.3370.10:FF:000001">
    <property type="entry name" value="Preprotein translocase subunit SecY"/>
    <property type="match status" value="1"/>
</dbReference>
<reference evidence="14" key="1">
    <citation type="journal article" date="2011" name="Environ. Microbiol.">
        <title>Time-series analyses of Monterey Bay coastal microbial picoplankton using a 'genome proxy' microarray.</title>
        <authorList>
            <person name="Rich V.I."/>
            <person name="Pham V.D."/>
            <person name="Eppley J."/>
            <person name="Shi Y."/>
            <person name="DeLong E.F."/>
        </authorList>
    </citation>
    <scope>NUCLEOTIDE SEQUENCE</scope>
</reference>
<sequence length="451" mass="49057">MTQAKQASEFAVPALFRAAADAWRIPDLRFRILFTLGILVIFRFFAHVPVPGVDREALAAAFEANPLLGFLDLFSGGALRNLSIAALGVYPYITASIILQILTPIIPTLKNLSQEGEGGRQTINKYTHYLTVPLAFLQGYGQLNLFAGSFVSTGGAAISGIGLGANTLNTMAILTAMTAGTMLLVWMGELITEKGIGNGISLIIFAGIVSTLPSVVGQLWLLRDQVFQVGMLIFIALAIVYMIVYFAEAQRRIPVQYGRSVFRGGQMYRQSGATHIPLRVNAAGMIPLIFAFSILILPSVIASYFNDGSGGFVSTVASFFQNSFGPTNTIYWVAIFLLVVVFTFFYTLVVHNQQNLAENLQKNGGFVPGIRPGPPTKVYLMRVVLRITWGGALFLGFVAIMPFLAQLVTNLPSATTLIQSTSLLIMVGVALDTMRQLESQLLMRNYEGFVR</sequence>
<comment type="similarity">
    <text evidence="2 10 13">Belongs to the SecY/SEC61-alpha family.</text>
</comment>
<evidence type="ECO:0000256" key="13">
    <source>
        <dbReference type="RuleBase" id="RU004349"/>
    </source>
</evidence>
<feature type="transmembrane region" description="Helical" evidence="10">
    <location>
        <begin position="285"/>
        <end position="305"/>
    </location>
</feature>
<dbReference type="SUPFAM" id="SSF103491">
    <property type="entry name" value="Preprotein translocase SecY subunit"/>
    <property type="match status" value="1"/>
</dbReference>
<feature type="transmembrane region" description="Helical" evidence="10">
    <location>
        <begin position="383"/>
        <end position="405"/>
    </location>
</feature>
<dbReference type="AlphaFoldDB" id="E0XPY0"/>
<dbReference type="PRINTS" id="PR00303">
    <property type="entry name" value="SECYTRNLCASE"/>
</dbReference>
<protein>
    <recommendedName>
        <fullName evidence="9 10">Protein translocase subunit SecY</fullName>
    </recommendedName>
</protein>
<comment type="subunit">
    <text evidence="10">Component of the Sec protein translocase complex. Heterotrimer consisting of SecY, SecE and SecG subunits. The heterotrimers can form oligomers, although 1 heterotrimer is thought to be able to translocate proteins. Interacts with the ribosome. Interacts with SecDF, and other proteins may be involved. Interacts with SecA.</text>
</comment>
<dbReference type="GO" id="GO:0043952">
    <property type="term" value="P:protein transport by the Sec complex"/>
    <property type="evidence" value="ECO:0007669"/>
    <property type="project" value="UniProtKB-UniRule"/>
</dbReference>
<accession>E0XPY0</accession>
<evidence type="ECO:0000256" key="8">
    <source>
        <dbReference type="ARBA" id="ARBA00023136"/>
    </source>
</evidence>
<proteinExistence type="inferred from homology"/>
<dbReference type="PROSITE" id="PS00756">
    <property type="entry name" value="SECY_2"/>
    <property type="match status" value="1"/>
</dbReference>
<keyword evidence="4 10" id="KW-0812">Transmembrane</keyword>
<keyword evidence="10" id="KW-1003">Cell membrane</keyword>
<dbReference type="EMBL" id="GU474839">
    <property type="protein sequence ID" value="ADI16471.1"/>
    <property type="molecule type" value="Genomic_DNA"/>
</dbReference>
<dbReference type="GO" id="GO:0006605">
    <property type="term" value="P:protein targeting"/>
    <property type="evidence" value="ECO:0007669"/>
    <property type="project" value="UniProtKB-UniRule"/>
</dbReference>
<keyword evidence="5 10" id="KW-0653">Protein transport</keyword>
<comment type="function">
    <text evidence="10 11">The central subunit of the protein translocation channel SecYEG. Consists of two halves formed by TMs 1-5 and 6-10. These two domains form a lateral gate at the front which open onto the bilayer between TMs 2 and 7, and are clamped together by SecE at the back. The channel is closed by both a pore ring composed of hydrophobic SecY resides and a short helix (helix 2A) on the extracellular side of the membrane which forms a plug. The plug probably moves laterally to allow the channel to open. The ring and the pore may move independently.</text>
</comment>
<evidence type="ECO:0000313" key="14">
    <source>
        <dbReference type="EMBL" id="ADI16471.1"/>
    </source>
</evidence>
<feature type="transmembrane region" description="Helical" evidence="10">
    <location>
        <begin position="200"/>
        <end position="221"/>
    </location>
</feature>
<evidence type="ECO:0000256" key="7">
    <source>
        <dbReference type="ARBA" id="ARBA00023010"/>
    </source>
</evidence>
<dbReference type="GO" id="GO:0005886">
    <property type="term" value="C:plasma membrane"/>
    <property type="evidence" value="ECO:0007669"/>
    <property type="project" value="UniProtKB-SubCell"/>
</dbReference>
<evidence type="ECO:0000256" key="2">
    <source>
        <dbReference type="ARBA" id="ARBA00005751"/>
    </source>
</evidence>
<dbReference type="InterPro" id="IPR030659">
    <property type="entry name" value="SecY_CS"/>
</dbReference>
<feature type="transmembrane region" description="Helical" evidence="10">
    <location>
        <begin position="82"/>
        <end position="102"/>
    </location>
</feature>
<dbReference type="PROSITE" id="PS00755">
    <property type="entry name" value="SECY_1"/>
    <property type="match status" value="1"/>
</dbReference>
<feature type="transmembrane region" description="Helical" evidence="10">
    <location>
        <begin position="417"/>
        <end position="434"/>
    </location>
</feature>
<keyword evidence="3 10" id="KW-0813">Transport</keyword>
<feature type="transmembrane region" description="Helical" evidence="10">
    <location>
        <begin position="28"/>
        <end position="46"/>
    </location>
</feature>
<evidence type="ECO:0000256" key="4">
    <source>
        <dbReference type="ARBA" id="ARBA00022692"/>
    </source>
</evidence>
<evidence type="ECO:0000256" key="1">
    <source>
        <dbReference type="ARBA" id="ARBA00004141"/>
    </source>
</evidence>
<dbReference type="PANTHER" id="PTHR10906">
    <property type="entry name" value="SECY/SEC61-ALPHA FAMILY MEMBER"/>
    <property type="match status" value="1"/>
</dbReference>
<keyword evidence="6 10" id="KW-1133">Transmembrane helix</keyword>
<dbReference type="NCBIfam" id="TIGR00967">
    <property type="entry name" value="3a0501s007"/>
    <property type="match status" value="1"/>
</dbReference>
<dbReference type="HAMAP" id="MF_01465">
    <property type="entry name" value="SecY"/>
    <property type="match status" value="1"/>
</dbReference>
<keyword evidence="8 10" id="KW-0472">Membrane</keyword>
<dbReference type="InterPro" id="IPR023201">
    <property type="entry name" value="SecY_dom_sf"/>
</dbReference>
<dbReference type="GO" id="GO:0065002">
    <property type="term" value="P:intracellular protein transmembrane transport"/>
    <property type="evidence" value="ECO:0007669"/>
    <property type="project" value="UniProtKB-UniRule"/>
</dbReference>
<feature type="transmembrane region" description="Helical" evidence="10">
    <location>
        <begin position="143"/>
        <end position="165"/>
    </location>
</feature>
<feature type="transmembrane region" description="Helical" evidence="10">
    <location>
        <begin position="171"/>
        <end position="188"/>
    </location>
</feature>
<organism evidence="14">
    <name type="scientific">uncultured bacterium HF4000_05M23</name>
    <dbReference type="NCBI Taxonomy" id="542534"/>
    <lineage>
        <taxon>Bacteria</taxon>
        <taxon>environmental samples</taxon>
    </lineage>
</organism>